<dbReference type="GO" id="GO:0008684">
    <property type="term" value="F:2-oxopent-4-enoate hydratase activity"/>
    <property type="evidence" value="ECO:0007669"/>
    <property type="project" value="TreeGrafter"/>
</dbReference>
<accession>A0A844WE02</accession>
<reference evidence="1 2" key="1">
    <citation type="submission" date="2019-11" db="EMBL/GenBank/DDBJ databases">
        <title>Pseudooceanicola pacifica sp. nov., isolated from deep-sea sediment of the Pacific Ocean.</title>
        <authorList>
            <person name="Lyu L."/>
        </authorList>
    </citation>
    <scope>NUCLEOTIDE SEQUENCE [LARGE SCALE GENOMIC DNA]</scope>
    <source>
        <strain evidence="1 2">216_PA32_1</strain>
    </source>
</reference>
<dbReference type="InterPro" id="IPR036663">
    <property type="entry name" value="Fumarylacetoacetase_C_sf"/>
</dbReference>
<keyword evidence="2" id="KW-1185">Reference proteome</keyword>
<dbReference type="PANTHER" id="PTHR30143:SF0">
    <property type="entry name" value="2-KETO-4-PENTENOATE HYDRATASE"/>
    <property type="match status" value="1"/>
</dbReference>
<dbReference type="SUPFAM" id="SSF56529">
    <property type="entry name" value="FAH"/>
    <property type="match status" value="1"/>
</dbReference>
<dbReference type="Proteomes" id="UP000443843">
    <property type="component" value="Unassembled WGS sequence"/>
</dbReference>
<organism evidence="1 2">
    <name type="scientific">Pseudooceanicola pacificus</name>
    <dbReference type="NCBI Taxonomy" id="2676438"/>
    <lineage>
        <taxon>Bacteria</taxon>
        <taxon>Pseudomonadati</taxon>
        <taxon>Pseudomonadota</taxon>
        <taxon>Alphaproteobacteria</taxon>
        <taxon>Rhodobacterales</taxon>
        <taxon>Paracoccaceae</taxon>
        <taxon>Pseudooceanicola</taxon>
    </lineage>
</organism>
<evidence type="ECO:0000313" key="1">
    <source>
        <dbReference type="EMBL" id="MWB78040.1"/>
    </source>
</evidence>
<dbReference type="GO" id="GO:0005737">
    <property type="term" value="C:cytoplasm"/>
    <property type="evidence" value="ECO:0007669"/>
    <property type="project" value="TreeGrafter"/>
</dbReference>
<dbReference type="PANTHER" id="PTHR30143">
    <property type="entry name" value="ACID HYDRATASE"/>
    <property type="match status" value="1"/>
</dbReference>
<dbReference type="InterPro" id="IPR050772">
    <property type="entry name" value="Hydratase-Decarb/MhpD_sf"/>
</dbReference>
<name>A0A844WE02_9RHOB</name>
<dbReference type="EMBL" id="WNXQ01000004">
    <property type="protein sequence ID" value="MWB78040.1"/>
    <property type="molecule type" value="Genomic_DNA"/>
</dbReference>
<dbReference type="AlphaFoldDB" id="A0A844WE02"/>
<evidence type="ECO:0000313" key="2">
    <source>
        <dbReference type="Proteomes" id="UP000443843"/>
    </source>
</evidence>
<dbReference type="Gene3D" id="3.90.850.10">
    <property type="entry name" value="Fumarylacetoacetase-like, C-terminal domain"/>
    <property type="match status" value="1"/>
</dbReference>
<gene>
    <name evidence="1" type="ORF">GLS40_08405</name>
</gene>
<proteinExistence type="predicted"/>
<sequence length="108" mass="11116">MTIADNGNGFALVIGPEIATDAEYDPLRHPVDLRIDGGPPARNSPPDIRADPLAALADTVNLLAARGISLDSGNFVTTGSATETLPVQKGSTVTADFGGLGTIRLTFN</sequence>
<protein>
    <recommendedName>
        <fullName evidence="3">2-keto-4-pentenoate hydratase</fullName>
    </recommendedName>
</protein>
<comment type="caution">
    <text evidence="1">The sequence shown here is derived from an EMBL/GenBank/DDBJ whole genome shotgun (WGS) entry which is preliminary data.</text>
</comment>
<evidence type="ECO:0008006" key="3">
    <source>
        <dbReference type="Google" id="ProtNLM"/>
    </source>
</evidence>